<dbReference type="EMBL" id="CSWP01000007">
    <property type="protein sequence ID" value="CPV62513.1"/>
    <property type="molecule type" value="Genomic_DNA"/>
</dbReference>
<evidence type="ECO:0000259" key="1">
    <source>
        <dbReference type="Pfam" id="PF01796"/>
    </source>
</evidence>
<dbReference type="InterPro" id="IPR012340">
    <property type="entry name" value="NA-bd_OB-fold"/>
</dbReference>
<dbReference type="SUPFAM" id="SSF50249">
    <property type="entry name" value="Nucleic acid-binding proteins"/>
    <property type="match status" value="1"/>
</dbReference>
<proteinExistence type="predicted"/>
<dbReference type="InterPro" id="IPR052513">
    <property type="entry name" value="Thioester_dehydratase-like"/>
</dbReference>
<reference evidence="2 3" key="1">
    <citation type="submission" date="2015-03" db="EMBL/GenBank/DDBJ databases">
        <authorList>
            <person name="Murphy D."/>
        </authorList>
    </citation>
    <scope>NUCLEOTIDE SEQUENCE [LARGE SCALE GENOMIC DNA]</scope>
    <source>
        <strain evidence="2 3">PAP088</strain>
    </source>
</reference>
<feature type="domain" description="ChsH2 C-terminal OB-fold" evidence="1">
    <location>
        <begin position="70"/>
        <end position="132"/>
    </location>
</feature>
<protein>
    <submittedName>
        <fullName evidence="2">Putative nucleic-acid-binding protein containing a Zn-ribbon</fullName>
    </submittedName>
</protein>
<dbReference type="Pfam" id="PF01796">
    <property type="entry name" value="OB_ChsH2_C"/>
    <property type="match status" value="1"/>
</dbReference>
<name>A0A0U1AL86_9MYCO</name>
<organism evidence="2 3">
    <name type="scientific">Mycobacteroides abscessus</name>
    <dbReference type="NCBI Taxonomy" id="36809"/>
    <lineage>
        <taxon>Bacteria</taxon>
        <taxon>Bacillati</taxon>
        <taxon>Actinomycetota</taxon>
        <taxon>Actinomycetes</taxon>
        <taxon>Mycobacteriales</taxon>
        <taxon>Mycobacteriaceae</taxon>
        <taxon>Mycobacteroides</taxon>
    </lineage>
</organism>
<evidence type="ECO:0000313" key="2">
    <source>
        <dbReference type="EMBL" id="CPV62513.1"/>
    </source>
</evidence>
<dbReference type="PANTHER" id="PTHR34075:SF5">
    <property type="entry name" value="BLR3430 PROTEIN"/>
    <property type="match status" value="1"/>
</dbReference>
<dbReference type="Proteomes" id="UP000045782">
    <property type="component" value="Unassembled WGS sequence"/>
</dbReference>
<dbReference type="Gene3D" id="6.10.30.10">
    <property type="match status" value="1"/>
</dbReference>
<sequence length="158" mass="17296">MTALPEPVSSITSPFHMDYTYVAGTGRSVFLRGLARRLLLARQCPNCGRAYCPAPQFCSRCLTELGSPYPLDGKGTVATFCIVSFPFPGQVFTPPYAVAHIQLRGADTRLMHMIGDTTLDRVHIGMTVEPAWVADAELAPTMQSIRYFRPSSDEASHA</sequence>
<gene>
    <name evidence="2" type="ORF">ERS075579_03463</name>
</gene>
<evidence type="ECO:0000313" key="3">
    <source>
        <dbReference type="Proteomes" id="UP000045782"/>
    </source>
</evidence>
<dbReference type="AlphaFoldDB" id="A0A0U1AL86"/>
<dbReference type="PANTHER" id="PTHR34075">
    <property type="entry name" value="BLR3430 PROTEIN"/>
    <property type="match status" value="1"/>
</dbReference>
<accession>A0A0U1AL86</accession>
<dbReference type="RefSeq" id="WP_005065850.1">
    <property type="nucleotide sequence ID" value="NZ_CP014959.1"/>
</dbReference>
<dbReference type="InterPro" id="IPR002878">
    <property type="entry name" value="ChsH2_C"/>
</dbReference>